<organism evidence="1 2">
    <name type="scientific">Lacimicrobium alkaliphilum</name>
    <dbReference type="NCBI Taxonomy" id="1526571"/>
    <lineage>
        <taxon>Bacteria</taxon>
        <taxon>Pseudomonadati</taxon>
        <taxon>Pseudomonadota</taxon>
        <taxon>Gammaproteobacteria</taxon>
        <taxon>Alteromonadales</taxon>
        <taxon>Alteromonadaceae</taxon>
        <taxon>Lacimicrobium</taxon>
    </lineage>
</organism>
<dbReference type="AlphaFoldDB" id="A0A0U2RJY3"/>
<dbReference type="Proteomes" id="UP000068447">
    <property type="component" value="Chromosome"/>
</dbReference>
<dbReference type="EMBL" id="CP013650">
    <property type="protein sequence ID" value="ALS97578.1"/>
    <property type="molecule type" value="Genomic_DNA"/>
</dbReference>
<protein>
    <submittedName>
        <fullName evidence="1">Uncharacterized protein</fullName>
    </submittedName>
</protein>
<dbReference type="KEGG" id="lal:AT746_04370"/>
<dbReference type="STRING" id="1526571.AT746_04370"/>
<reference evidence="1 2" key="1">
    <citation type="submission" date="2015-12" db="EMBL/GenBank/DDBJ databases">
        <title>Complete genome of Lacimicrobium alkaliphilum KCTC 32984.</title>
        <authorList>
            <person name="Kim S.-G."/>
            <person name="Lee Y.-J."/>
        </authorList>
    </citation>
    <scope>NUCLEOTIDE SEQUENCE [LARGE SCALE GENOMIC DNA]</scope>
    <source>
        <strain evidence="1 2">YelD216</strain>
    </source>
</reference>
<gene>
    <name evidence="1" type="ORF">AT746_04370</name>
</gene>
<evidence type="ECO:0000313" key="1">
    <source>
        <dbReference type="EMBL" id="ALS97578.1"/>
    </source>
</evidence>
<sequence length="69" mass="7891">MYVLFLASIKNTFYIGHIKYVDYLLIKITYTLKPTWCDLACIVVDMGLVDESPIVETGMTIASIRNDKE</sequence>
<name>A0A0U2RJY3_9ALTE</name>
<evidence type="ECO:0000313" key="2">
    <source>
        <dbReference type="Proteomes" id="UP000068447"/>
    </source>
</evidence>
<proteinExistence type="predicted"/>
<keyword evidence="2" id="KW-1185">Reference proteome</keyword>
<accession>A0A0U2RJY3</accession>